<comment type="caution">
    <text evidence="3">The sequence shown here is derived from an EMBL/GenBank/DDBJ whole genome shotgun (WGS) entry which is preliminary data.</text>
</comment>
<dbReference type="Pfam" id="PF22589">
    <property type="entry name" value="SPMIP1"/>
    <property type="match status" value="1"/>
</dbReference>
<dbReference type="InterPro" id="IPR054323">
    <property type="entry name" value="SPMIP1_C"/>
</dbReference>
<feature type="domain" description="Sperm microtubule inner protein 1 C-terminal" evidence="2">
    <location>
        <begin position="108"/>
        <end position="209"/>
    </location>
</feature>
<evidence type="ECO:0000259" key="2">
    <source>
        <dbReference type="Pfam" id="PF22589"/>
    </source>
</evidence>
<dbReference type="AlphaFoldDB" id="A0A8S4E873"/>
<dbReference type="Proteomes" id="UP000653454">
    <property type="component" value="Unassembled WGS sequence"/>
</dbReference>
<name>A0A8S4E873_PLUXY</name>
<proteinExistence type="predicted"/>
<dbReference type="PANTHER" id="PTHR35826:SF1">
    <property type="entry name" value="PROTEIN ATP6V1FNB-LIKE"/>
    <property type="match status" value="1"/>
</dbReference>
<feature type="region of interest" description="Disordered" evidence="1">
    <location>
        <begin position="106"/>
        <end position="132"/>
    </location>
</feature>
<sequence>MPLPDINDPKIGRFLVENYEKENKKRLVWIMKHKDAMEEAAVLHRTPTNYYESDVSAHLMKAGMTAITRDFISSGKNRFKKPSNEEGIITTTKDLKHGHTLVDVGLGDPNEDPRLCRPDTDTSPDPIMRPVDPETTEIIHKSRPEFGREVYLKERARIWPENRYYFPECTSFDYGWRMKDSAPPEVYPFGRTAVMKQDMESRVGPQPDPPHYQSPEFQAAEKCSWL</sequence>
<gene>
    <name evidence="3" type="ORF">PLXY2_LOCUS4649</name>
</gene>
<protein>
    <submittedName>
        <fullName evidence="3">(diamondback moth) hypothetical protein</fullName>
    </submittedName>
</protein>
<feature type="compositionally biased region" description="Basic and acidic residues" evidence="1">
    <location>
        <begin position="111"/>
        <end position="120"/>
    </location>
</feature>
<organism evidence="3 4">
    <name type="scientific">Plutella xylostella</name>
    <name type="common">Diamondback moth</name>
    <name type="synonym">Plutella maculipennis</name>
    <dbReference type="NCBI Taxonomy" id="51655"/>
    <lineage>
        <taxon>Eukaryota</taxon>
        <taxon>Metazoa</taxon>
        <taxon>Ecdysozoa</taxon>
        <taxon>Arthropoda</taxon>
        <taxon>Hexapoda</taxon>
        <taxon>Insecta</taxon>
        <taxon>Pterygota</taxon>
        <taxon>Neoptera</taxon>
        <taxon>Endopterygota</taxon>
        <taxon>Lepidoptera</taxon>
        <taxon>Glossata</taxon>
        <taxon>Ditrysia</taxon>
        <taxon>Yponomeutoidea</taxon>
        <taxon>Plutellidae</taxon>
        <taxon>Plutella</taxon>
    </lineage>
</organism>
<evidence type="ECO:0000313" key="3">
    <source>
        <dbReference type="EMBL" id="CAG9111460.1"/>
    </source>
</evidence>
<reference evidence="3" key="1">
    <citation type="submission" date="2020-11" db="EMBL/GenBank/DDBJ databases">
        <authorList>
            <person name="Whiteford S."/>
        </authorList>
    </citation>
    <scope>NUCLEOTIDE SEQUENCE</scope>
</reference>
<keyword evidence="4" id="KW-1185">Reference proteome</keyword>
<accession>A0A8S4E873</accession>
<dbReference type="PANTHER" id="PTHR35826">
    <property type="entry name" value="PROTEIN ATP6V1FNB-LIKE"/>
    <property type="match status" value="1"/>
</dbReference>
<dbReference type="EMBL" id="CAJHNJ030000013">
    <property type="protein sequence ID" value="CAG9111460.1"/>
    <property type="molecule type" value="Genomic_DNA"/>
</dbReference>
<feature type="region of interest" description="Disordered" evidence="1">
    <location>
        <begin position="198"/>
        <end position="226"/>
    </location>
</feature>
<evidence type="ECO:0000313" key="4">
    <source>
        <dbReference type="Proteomes" id="UP000653454"/>
    </source>
</evidence>
<evidence type="ECO:0000256" key="1">
    <source>
        <dbReference type="SAM" id="MobiDB-lite"/>
    </source>
</evidence>